<feature type="domain" description="BioF2-like acetyltransferase" evidence="2">
    <location>
        <begin position="187"/>
        <end position="315"/>
    </location>
</feature>
<proteinExistence type="predicted"/>
<evidence type="ECO:0000259" key="2">
    <source>
        <dbReference type="Pfam" id="PF13480"/>
    </source>
</evidence>
<evidence type="ECO:0000313" key="4">
    <source>
        <dbReference type="Proteomes" id="UP000006589"/>
    </source>
</evidence>
<dbReference type="HOGENOM" id="CLU_065552_0_0_5"/>
<gene>
    <name evidence="3" type="ordered locus">Mrad2831_5355</name>
</gene>
<feature type="region of interest" description="Disordered" evidence="1">
    <location>
        <begin position="1"/>
        <end position="22"/>
    </location>
</feature>
<accession>B1LYB8</accession>
<protein>
    <recommendedName>
        <fullName evidence="2">BioF2-like acetyltransferase domain-containing protein</fullName>
    </recommendedName>
</protein>
<dbReference type="InterPro" id="IPR038740">
    <property type="entry name" value="BioF2-like_GNAT_dom"/>
</dbReference>
<dbReference type="Gene3D" id="3.40.630.30">
    <property type="match status" value="1"/>
</dbReference>
<name>B1LYB8_METRJ</name>
<sequence length="359" mass="39969">MRARLTDEACGAGNRTRAGRGARTGSDMAAKLAVQEIADALDWDRRVWACPGANIYCGTPWGTYKARRGLEVRRAVVSGDGADLAFVQWQTRRKGPARFVHVQGGPLLTAAGAHRAEAVFAAFIDHLALGRLDVLAVDYEQFESRDATLALLMHGFAPVIGAHDHTLELDLTQDLDAIQAGMEPRWRKALRKAERNVEVTTHFLEDRAERLEAFDDFTAMFAALRERKGFATTLQPQAYRDIAAEDEHLLFLDVREKGQRVLVRIAHLSDTRCTDFYTASNDRARATGAATLAVWRFVERAKAEGCRVFDFGGIDPAANRPVFEFKRGLCTDVVQHNPLWVYSRTPALRKLAPVLLALR</sequence>
<dbReference type="PANTHER" id="PTHR36174">
    <property type="entry name" value="LIPID II:GLYCINE GLYCYLTRANSFERASE"/>
    <property type="match status" value="1"/>
</dbReference>
<dbReference type="SUPFAM" id="SSF55729">
    <property type="entry name" value="Acyl-CoA N-acyltransferases (Nat)"/>
    <property type="match status" value="2"/>
</dbReference>
<dbReference type="KEGG" id="mrd:Mrad2831_5355"/>
<dbReference type="eggNOG" id="COG5653">
    <property type="taxonomic scope" value="Bacteria"/>
</dbReference>
<dbReference type="EMBL" id="CP001001">
    <property type="protein sequence ID" value="ACB27302.1"/>
    <property type="molecule type" value="Genomic_DNA"/>
</dbReference>
<organism evidence="3 4">
    <name type="scientific">Methylobacterium radiotolerans (strain ATCC 27329 / DSM 1819 / JCM 2831 / NBRC 15690 / NCIMB 10815 / 0-1)</name>
    <dbReference type="NCBI Taxonomy" id="426355"/>
    <lineage>
        <taxon>Bacteria</taxon>
        <taxon>Pseudomonadati</taxon>
        <taxon>Pseudomonadota</taxon>
        <taxon>Alphaproteobacteria</taxon>
        <taxon>Hyphomicrobiales</taxon>
        <taxon>Methylobacteriaceae</taxon>
        <taxon>Methylobacterium</taxon>
    </lineage>
</organism>
<evidence type="ECO:0000256" key="1">
    <source>
        <dbReference type="SAM" id="MobiDB-lite"/>
    </source>
</evidence>
<dbReference type="STRING" id="426355.Mrad2831_5355"/>
<dbReference type="InterPro" id="IPR050644">
    <property type="entry name" value="PG_Glycine_Bridge_Synth"/>
</dbReference>
<reference evidence="3 4" key="1">
    <citation type="submission" date="2008-03" db="EMBL/GenBank/DDBJ databases">
        <title>Complete sequence of chromosome of Methylobacterium radiotolerans JCM 2831.</title>
        <authorList>
            <consortium name="US DOE Joint Genome Institute"/>
            <person name="Copeland A."/>
            <person name="Lucas S."/>
            <person name="Lapidus A."/>
            <person name="Glavina del Rio T."/>
            <person name="Dalin E."/>
            <person name="Tice H."/>
            <person name="Bruce D."/>
            <person name="Goodwin L."/>
            <person name="Pitluck S."/>
            <person name="Kiss H."/>
            <person name="Brettin T."/>
            <person name="Detter J.C."/>
            <person name="Han C."/>
            <person name="Kuske C.R."/>
            <person name="Schmutz J."/>
            <person name="Larimer F."/>
            <person name="Land M."/>
            <person name="Hauser L."/>
            <person name="Kyrpides N."/>
            <person name="Mikhailova N."/>
            <person name="Marx C.J."/>
            <person name="Richardson P."/>
        </authorList>
    </citation>
    <scope>NUCLEOTIDE SEQUENCE [LARGE SCALE GENOMIC DNA]</scope>
    <source>
        <strain evidence="4">ATCC 27329 / DSM 1819 / JCM 2831 / NBRC 15690 / NCIMB 10815 / 0-1</strain>
    </source>
</reference>
<feature type="compositionally biased region" description="Low complexity" evidence="1">
    <location>
        <begin position="9"/>
        <end position="22"/>
    </location>
</feature>
<dbReference type="InterPro" id="IPR016181">
    <property type="entry name" value="Acyl_CoA_acyltransferase"/>
</dbReference>
<evidence type="ECO:0000313" key="3">
    <source>
        <dbReference type="EMBL" id="ACB27302.1"/>
    </source>
</evidence>
<dbReference type="Proteomes" id="UP000006589">
    <property type="component" value="Chromosome"/>
</dbReference>
<dbReference type="PANTHER" id="PTHR36174:SF1">
    <property type="entry name" value="LIPID II:GLYCINE GLYCYLTRANSFERASE"/>
    <property type="match status" value="1"/>
</dbReference>
<dbReference type="Pfam" id="PF13480">
    <property type="entry name" value="Acetyltransf_6"/>
    <property type="match status" value="1"/>
</dbReference>
<dbReference type="AlphaFoldDB" id="B1LYB8"/>